<dbReference type="EMBL" id="CCBN010000003">
    <property type="protein sequence ID" value="CDO52777.1"/>
    <property type="molecule type" value="Genomic_DNA"/>
</dbReference>
<evidence type="ECO:0000313" key="2">
    <source>
        <dbReference type="Proteomes" id="UP000242525"/>
    </source>
</evidence>
<accession>A0A0J9X6E4</accession>
<name>A0A0J9X6E4_GEOCN</name>
<reference evidence="1" key="1">
    <citation type="submission" date="2014-03" db="EMBL/GenBank/DDBJ databases">
        <authorList>
            <person name="Casaregola S."/>
        </authorList>
    </citation>
    <scope>NUCLEOTIDE SEQUENCE [LARGE SCALE GENOMIC DNA]</scope>
    <source>
        <strain evidence="1">CLIB 918</strain>
    </source>
</reference>
<evidence type="ECO:0000313" key="1">
    <source>
        <dbReference type="EMBL" id="CDO52777.1"/>
    </source>
</evidence>
<organism evidence="1 2">
    <name type="scientific">Geotrichum candidum</name>
    <name type="common">Oospora lactis</name>
    <name type="synonym">Dipodascus geotrichum</name>
    <dbReference type="NCBI Taxonomy" id="1173061"/>
    <lineage>
        <taxon>Eukaryota</taxon>
        <taxon>Fungi</taxon>
        <taxon>Dikarya</taxon>
        <taxon>Ascomycota</taxon>
        <taxon>Saccharomycotina</taxon>
        <taxon>Dipodascomycetes</taxon>
        <taxon>Dipodascales</taxon>
        <taxon>Dipodascaceae</taxon>
        <taxon>Geotrichum</taxon>
    </lineage>
</organism>
<sequence length="295" mass="34113">MNCRNRLYIYLSISQILRPPMNSPVSGPTSNLNINDVKHMVRLISAPLDALNDPMNPQTQGLLRRLFKNTFVHGLPLDAKIFNSVEFLALLRTVAKMFWHALRVNIESTLRARGITPPHKVLSLINWKTIFMIENLTVFYFCRLFKIALQLRANPKHPCWTPRVPTVNDLCDRDFAYLRAYPRPAPTESGASSNIAPLKPRYYQAMHRFRSFFPRIIINRLQVGCHVSRIALTFYINITVRNRQLIECKLTREDLLKAIHGSVLNQMRAHELMLTVHSMRRVIATAEASTEEHFL</sequence>
<dbReference type="Proteomes" id="UP000242525">
    <property type="component" value="Unassembled WGS sequence"/>
</dbReference>
<proteinExistence type="predicted"/>
<gene>
    <name evidence="1" type="ORF">BN980_GECA03s07583g</name>
</gene>
<keyword evidence="2" id="KW-1185">Reference proteome</keyword>
<dbReference type="AlphaFoldDB" id="A0A0J9X6E4"/>
<comment type="caution">
    <text evidence="1">The sequence shown here is derived from an EMBL/GenBank/DDBJ whole genome shotgun (WGS) entry which is preliminary data.</text>
</comment>
<protein>
    <submittedName>
        <fullName evidence="1">Uncharacterized protein</fullName>
    </submittedName>
</protein>